<protein>
    <submittedName>
        <fullName evidence="2">Uncharacterized protein</fullName>
    </submittedName>
</protein>
<dbReference type="Proteomes" id="UP000327157">
    <property type="component" value="Chromosome 2"/>
</dbReference>
<accession>A0A5N5HK98</accession>
<dbReference type="EMBL" id="SMOL01000157">
    <property type="protein sequence ID" value="KAB2626621.1"/>
    <property type="molecule type" value="Genomic_DNA"/>
</dbReference>
<evidence type="ECO:0000256" key="1">
    <source>
        <dbReference type="SAM" id="MobiDB-lite"/>
    </source>
</evidence>
<organism evidence="2 3">
    <name type="scientific">Pyrus ussuriensis x Pyrus communis</name>
    <dbReference type="NCBI Taxonomy" id="2448454"/>
    <lineage>
        <taxon>Eukaryota</taxon>
        <taxon>Viridiplantae</taxon>
        <taxon>Streptophyta</taxon>
        <taxon>Embryophyta</taxon>
        <taxon>Tracheophyta</taxon>
        <taxon>Spermatophyta</taxon>
        <taxon>Magnoliopsida</taxon>
        <taxon>eudicotyledons</taxon>
        <taxon>Gunneridae</taxon>
        <taxon>Pentapetalae</taxon>
        <taxon>rosids</taxon>
        <taxon>fabids</taxon>
        <taxon>Rosales</taxon>
        <taxon>Rosaceae</taxon>
        <taxon>Amygdaloideae</taxon>
        <taxon>Maleae</taxon>
        <taxon>Pyrus</taxon>
    </lineage>
</organism>
<sequence length="126" mass="13880">MVTDLTSLYCFKHNGEGESRFSGTQDPRAKIVVKDCGASERCSKLLQEFQSHNHGNFLLGGMVKVKAQGRGCEVVKEKGDGEGAKEKKTDGSAAREDKTRSQLKIKGFRQERLARCLVGASPFYSH</sequence>
<proteinExistence type="predicted"/>
<evidence type="ECO:0000313" key="2">
    <source>
        <dbReference type="EMBL" id="KAB2626621.1"/>
    </source>
</evidence>
<reference evidence="3" key="2">
    <citation type="submission" date="2019-10" db="EMBL/GenBank/DDBJ databases">
        <title>A de novo genome assembly of a pear dwarfing rootstock.</title>
        <authorList>
            <person name="Wang F."/>
            <person name="Wang J."/>
            <person name="Li S."/>
            <person name="Zhang Y."/>
            <person name="Fang M."/>
            <person name="Ma L."/>
            <person name="Zhao Y."/>
            <person name="Jiang S."/>
        </authorList>
    </citation>
    <scope>NUCLEOTIDE SEQUENCE [LARGE SCALE GENOMIC DNA]</scope>
</reference>
<evidence type="ECO:0000313" key="3">
    <source>
        <dbReference type="Proteomes" id="UP000327157"/>
    </source>
</evidence>
<name>A0A5N5HK98_9ROSA</name>
<keyword evidence="3" id="KW-1185">Reference proteome</keyword>
<feature type="region of interest" description="Disordered" evidence="1">
    <location>
        <begin position="76"/>
        <end position="102"/>
    </location>
</feature>
<dbReference type="AlphaFoldDB" id="A0A5N5HK98"/>
<comment type="caution">
    <text evidence="2">The sequence shown here is derived from an EMBL/GenBank/DDBJ whole genome shotgun (WGS) entry which is preliminary data.</text>
</comment>
<gene>
    <name evidence="2" type="ORF">D8674_020239</name>
</gene>
<feature type="compositionally biased region" description="Basic and acidic residues" evidence="1">
    <location>
        <begin position="76"/>
        <end position="100"/>
    </location>
</feature>
<reference evidence="2 3" key="1">
    <citation type="submission" date="2019-09" db="EMBL/GenBank/DDBJ databases">
        <authorList>
            <person name="Ou C."/>
        </authorList>
    </citation>
    <scope>NUCLEOTIDE SEQUENCE [LARGE SCALE GENOMIC DNA]</scope>
    <source>
        <strain evidence="2">S2</strain>
        <tissue evidence="2">Leaf</tissue>
    </source>
</reference>
<reference evidence="2 3" key="3">
    <citation type="submission" date="2019-11" db="EMBL/GenBank/DDBJ databases">
        <title>A de novo genome assembly of a pear dwarfing rootstock.</title>
        <authorList>
            <person name="Wang F."/>
            <person name="Wang J."/>
            <person name="Li S."/>
            <person name="Zhang Y."/>
            <person name="Fang M."/>
            <person name="Ma L."/>
            <person name="Zhao Y."/>
            <person name="Jiang S."/>
        </authorList>
    </citation>
    <scope>NUCLEOTIDE SEQUENCE [LARGE SCALE GENOMIC DNA]</scope>
    <source>
        <strain evidence="2">S2</strain>
        <tissue evidence="2">Leaf</tissue>
    </source>
</reference>